<dbReference type="InterPro" id="IPR043128">
    <property type="entry name" value="Rev_trsase/Diguanyl_cyclase"/>
</dbReference>
<keyword evidence="5" id="KW-1185">Reference proteome</keyword>
<evidence type="ECO:0000259" key="2">
    <source>
        <dbReference type="PROSITE" id="PS50883"/>
    </source>
</evidence>
<sequence>MLERSRRRKDLELCLSGAEQGLWEWQINAETVKFNANWAIPLGYARGEMSPCVLTWQHIVHPDDWPTLFAARDAYFSGKSRLFDPEIRMRHKSDAFVWMQLHGKAVDVDEQQRPLRLMGTYMNIGRRKHAEIELRKRETQLATMIASLQDAVLVLDQAGRITMRHVPENSALSFLTPALLGQLYAAALPGAIAQLLDQAIADIRASRQSVQVECELAADDCRHYLHLTVNALAGSDQDPTGYLVVMQDITPRKMAEEEIRTLAFFDALTKLPNKRMLRDRLRLALGMSGRNGRCGAVLFVDLDNFRRLEQTHGHAVPDHILMEIARRLERCMQGSSVVACAGRDQFLVLLEDLSDTEIDAANTVSRVGEKIQTAINQAVVIADQEYRVTASIGAAMINGQSHSEDMLLQQVQLAKDSAKSAGGNTLKFFDPEMQASAQNYVALEQAIYKGLQREEFFLVYQPQLDSDGRIIGAEALVRWQHPEQGLLGPGHFIALAEETGLIVPLGLYVLKAACHQLCRWQLNAATAHLTVSVNVSSRQFEKPGFVDDVELLVQSSGINPRQLKFEITESLLLENTESIVGKMRRLREIGISLSLDDFGTGYASLAYLKNLPLDQLKIDQSFVRNAPQSSVDVAIIRSIMSLGKSLGIAVIAEGVETEAQWRFLIGEGCTLFQGFHFSRPCGVREFEAQL</sequence>
<dbReference type="PANTHER" id="PTHR44757">
    <property type="entry name" value="DIGUANYLATE CYCLASE DGCP"/>
    <property type="match status" value="1"/>
</dbReference>
<evidence type="ECO:0008006" key="6">
    <source>
        <dbReference type="Google" id="ProtNLM"/>
    </source>
</evidence>
<dbReference type="CDD" id="cd01949">
    <property type="entry name" value="GGDEF"/>
    <property type="match status" value="1"/>
</dbReference>
<dbReference type="InterPro" id="IPR001633">
    <property type="entry name" value="EAL_dom"/>
</dbReference>
<dbReference type="Gene3D" id="3.20.20.450">
    <property type="entry name" value="EAL domain"/>
    <property type="match status" value="1"/>
</dbReference>
<dbReference type="Pfam" id="PF00563">
    <property type="entry name" value="EAL"/>
    <property type="match status" value="1"/>
</dbReference>
<dbReference type="InterPro" id="IPR000014">
    <property type="entry name" value="PAS"/>
</dbReference>
<dbReference type="GO" id="GO:0006355">
    <property type="term" value="P:regulation of DNA-templated transcription"/>
    <property type="evidence" value="ECO:0007669"/>
    <property type="project" value="InterPro"/>
</dbReference>
<evidence type="ECO:0000259" key="3">
    <source>
        <dbReference type="PROSITE" id="PS50887"/>
    </source>
</evidence>
<dbReference type="SUPFAM" id="SSF55785">
    <property type="entry name" value="PYP-like sensor domain (PAS domain)"/>
    <property type="match status" value="2"/>
</dbReference>
<dbReference type="AlphaFoldDB" id="A0A0C2BTY1"/>
<dbReference type="Gene3D" id="3.30.450.20">
    <property type="entry name" value="PAS domain"/>
    <property type="match status" value="2"/>
</dbReference>
<dbReference type="InterPro" id="IPR035919">
    <property type="entry name" value="EAL_sf"/>
</dbReference>
<dbReference type="InterPro" id="IPR013767">
    <property type="entry name" value="PAS_fold"/>
</dbReference>
<protein>
    <recommendedName>
        <fullName evidence="6">Diguanylate cyclase</fullName>
    </recommendedName>
</protein>
<evidence type="ECO:0000313" key="5">
    <source>
        <dbReference type="Proteomes" id="UP000031572"/>
    </source>
</evidence>
<dbReference type="SUPFAM" id="SSF141868">
    <property type="entry name" value="EAL domain-like"/>
    <property type="match status" value="1"/>
</dbReference>
<dbReference type="Pfam" id="PF08447">
    <property type="entry name" value="PAS_3"/>
    <property type="match status" value="1"/>
</dbReference>
<dbReference type="SMART" id="SM00052">
    <property type="entry name" value="EAL"/>
    <property type="match status" value="1"/>
</dbReference>
<dbReference type="SMART" id="SM00267">
    <property type="entry name" value="GGDEF"/>
    <property type="match status" value="1"/>
</dbReference>
<feature type="domain" description="EAL" evidence="2">
    <location>
        <begin position="440"/>
        <end position="690"/>
    </location>
</feature>
<dbReference type="CDD" id="cd01948">
    <property type="entry name" value="EAL"/>
    <property type="match status" value="1"/>
</dbReference>
<dbReference type="Proteomes" id="UP000031572">
    <property type="component" value="Unassembled WGS sequence"/>
</dbReference>
<dbReference type="Gene3D" id="3.30.70.270">
    <property type="match status" value="1"/>
</dbReference>
<dbReference type="InterPro" id="IPR035965">
    <property type="entry name" value="PAS-like_dom_sf"/>
</dbReference>
<accession>A0A0C2BTY1</accession>
<dbReference type="InterPro" id="IPR000700">
    <property type="entry name" value="PAS-assoc_C"/>
</dbReference>
<dbReference type="CDD" id="cd00130">
    <property type="entry name" value="PAS"/>
    <property type="match status" value="1"/>
</dbReference>
<evidence type="ECO:0000313" key="4">
    <source>
        <dbReference type="EMBL" id="KIF83489.1"/>
    </source>
</evidence>
<name>A0A0C2BTY1_9BURK</name>
<proteinExistence type="predicted"/>
<dbReference type="NCBIfam" id="TIGR00254">
    <property type="entry name" value="GGDEF"/>
    <property type="match status" value="1"/>
</dbReference>
<dbReference type="PROSITE" id="PS50887">
    <property type="entry name" value="GGDEF"/>
    <property type="match status" value="1"/>
</dbReference>
<dbReference type="InterPro" id="IPR029787">
    <property type="entry name" value="Nucleotide_cyclase"/>
</dbReference>
<dbReference type="InterPro" id="IPR013655">
    <property type="entry name" value="PAS_fold_3"/>
</dbReference>
<dbReference type="InterPro" id="IPR000160">
    <property type="entry name" value="GGDEF_dom"/>
</dbReference>
<organism evidence="4 5">
    <name type="scientific">Noviherbaspirillum autotrophicum</name>
    <dbReference type="NCBI Taxonomy" id="709839"/>
    <lineage>
        <taxon>Bacteria</taxon>
        <taxon>Pseudomonadati</taxon>
        <taxon>Pseudomonadota</taxon>
        <taxon>Betaproteobacteria</taxon>
        <taxon>Burkholderiales</taxon>
        <taxon>Oxalobacteraceae</taxon>
        <taxon>Noviherbaspirillum</taxon>
    </lineage>
</organism>
<reference evidence="4 5" key="1">
    <citation type="submission" date="2014-12" db="EMBL/GenBank/DDBJ databases">
        <title>Denitrispirillum autotrophicum gen. nov., sp. nov., Denitrifying, Facultatively Autotrophic Bacteria Isolated from Rice Paddy Soil.</title>
        <authorList>
            <person name="Ishii S."/>
            <person name="Ashida N."/>
            <person name="Ohno H."/>
            <person name="Otsuka S."/>
            <person name="Yokota A."/>
            <person name="Senoo K."/>
        </authorList>
    </citation>
    <scope>NUCLEOTIDE SEQUENCE [LARGE SCALE GENOMIC DNA]</scope>
    <source>
        <strain evidence="4 5">TSA66</strain>
    </source>
</reference>
<dbReference type="Pfam" id="PF00989">
    <property type="entry name" value="PAS"/>
    <property type="match status" value="1"/>
</dbReference>
<comment type="caution">
    <text evidence="4">The sequence shown here is derived from an EMBL/GenBank/DDBJ whole genome shotgun (WGS) entry which is preliminary data.</text>
</comment>
<dbReference type="Pfam" id="PF00990">
    <property type="entry name" value="GGDEF"/>
    <property type="match status" value="1"/>
</dbReference>
<dbReference type="PROSITE" id="PS50113">
    <property type="entry name" value="PAC"/>
    <property type="match status" value="2"/>
</dbReference>
<dbReference type="PANTHER" id="PTHR44757:SF2">
    <property type="entry name" value="BIOFILM ARCHITECTURE MAINTENANCE PROTEIN MBAA"/>
    <property type="match status" value="1"/>
</dbReference>
<feature type="domain" description="PAC" evidence="1">
    <location>
        <begin position="83"/>
        <end position="136"/>
    </location>
</feature>
<feature type="domain" description="PAC" evidence="1">
    <location>
        <begin position="208"/>
        <end position="261"/>
    </location>
</feature>
<gene>
    <name evidence="4" type="ORF">TSA66_04340</name>
</gene>
<dbReference type="EMBL" id="JWJG01000028">
    <property type="protein sequence ID" value="KIF83489.1"/>
    <property type="molecule type" value="Genomic_DNA"/>
</dbReference>
<feature type="domain" description="GGDEF" evidence="3">
    <location>
        <begin position="293"/>
        <end position="431"/>
    </location>
</feature>
<dbReference type="InterPro" id="IPR052155">
    <property type="entry name" value="Biofilm_reg_signaling"/>
</dbReference>
<evidence type="ECO:0000259" key="1">
    <source>
        <dbReference type="PROSITE" id="PS50113"/>
    </source>
</evidence>
<dbReference type="SUPFAM" id="SSF55073">
    <property type="entry name" value="Nucleotide cyclase"/>
    <property type="match status" value="1"/>
</dbReference>
<dbReference type="STRING" id="709839.TSA66_04340"/>
<dbReference type="PROSITE" id="PS50883">
    <property type="entry name" value="EAL"/>
    <property type="match status" value="1"/>
</dbReference>